<dbReference type="Proteomes" id="UP000094236">
    <property type="component" value="Unassembled WGS sequence"/>
</dbReference>
<keyword evidence="2" id="KW-1185">Reference proteome</keyword>
<dbReference type="AlphaFoldDB" id="A0A1E4TVL7"/>
<proteinExistence type="predicted"/>
<evidence type="ECO:0000313" key="2">
    <source>
        <dbReference type="Proteomes" id="UP000094236"/>
    </source>
</evidence>
<organism evidence="1 2">
    <name type="scientific">Pachysolen tannophilus NRRL Y-2460</name>
    <dbReference type="NCBI Taxonomy" id="669874"/>
    <lineage>
        <taxon>Eukaryota</taxon>
        <taxon>Fungi</taxon>
        <taxon>Dikarya</taxon>
        <taxon>Ascomycota</taxon>
        <taxon>Saccharomycotina</taxon>
        <taxon>Pichiomycetes</taxon>
        <taxon>Pachysolenaceae</taxon>
        <taxon>Pachysolen</taxon>
    </lineage>
</organism>
<sequence length="146" mass="15916">MASGGGPNGVNETVCLGEDVAKELDREWDNTVDTYYRYHSETSSANASTNTKADVKVDGKTTIDTDTGNGGGITEEMVNSIFSTLGSREGGDKLGSQFQDEKNLIMSWFWAGYYQGEKITAAKYERIIDNLKKELISKITKGNGNP</sequence>
<evidence type="ECO:0000313" key="1">
    <source>
        <dbReference type="EMBL" id="ODV95769.1"/>
    </source>
</evidence>
<reference evidence="2" key="1">
    <citation type="submission" date="2016-05" db="EMBL/GenBank/DDBJ databases">
        <title>Comparative genomics of biotechnologically important yeasts.</title>
        <authorList>
            <consortium name="DOE Joint Genome Institute"/>
            <person name="Riley R."/>
            <person name="Haridas S."/>
            <person name="Wolfe K.H."/>
            <person name="Lopes M.R."/>
            <person name="Hittinger C.T."/>
            <person name="Goker M."/>
            <person name="Salamov A."/>
            <person name="Wisecaver J."/>
            <person name="Long T.M."/>
            <person name="Aerts A.L."/>
            <person name="Barry K."/>
            <person name="Choi C."/>
            <person name="Clum A."/>
            <person name="Coughlan A.Y."/>
            <person name="Deshpande S."/>
            <person name="Douglass A.P."/>
            <person name="Hanson S.J."/>
            <person name="Klenk H.-P."/>
            <person name="Labutti K."/>
            <person name="Lapidus A."/>
            <person name="Lindquist E."/>
            <person name="Lipzen A."/>
            <person name="Meier-Kolthoff J.P."/>
            <person name="Ohm R.A."/>
            <person name="Otillar R.P."/>
            <person name="Pangilinan J."/>
            <person name="Peng Y."/>
            <person name="Rokas A."/>
            <person name="Rosa C.A."/>
            <person name="Scheuner C."/>
            <person name="Sibirny A.A."/>
            <person name="Slot J.C."/>
            <person name="Stielow J.B."/>
            <person name="Sun H."/>
            <person name="Kurtzman C.P."/>
            <person name="Blackwell M."/>
            <person name="Grigoriev I.V."/>
            <person name="Jeffries T.W."/>
        </authorList>
    </citation>
    <scope>NUCLEOTIDE SEQUENCE [LARGE SCALE GENOMIC DNA]</scope>
    <source>
        <strain evidence="2">NRRL Y-2460</strain>
    </source>
</reference>
<dbReference type="EMBL" id="KV454013">
    <property type="protein sequence ID" value="ODV95769.1"/>
    <property type="molecule type" value="Genomic_DNA"/>
</dbReference>
<protein>
    <submittedName>
        <fullName evidence="1">Uncharacterized protein</fullName>
    </submittedName>
</protein>
<gene>
    <name evidence="1" type="ORF">PACTADRAFT_74999</name>
</gene>
<name>A0A1E4TVL7_PACTA</name>
<dbReference type="OrthoDB" id="197400at2759"/>
<accession>A0A1E4TVL7</accession>